<dbReference type="RefSeq" id="WP_235024864.1">
    <property type="nucleotide sequence ID" value="NZ_FCOM02000078.1"/>
</dbReference>
<keyword evidence="2" id="KW-0378">Hydrolase</keyword>
<dbReference type="Pfam" id="PF00561">
    <property type="entry name" value="Abhydrolase_1"/>
    <property type="match status" value="1"/>
</dbReference>
<sequence length="154" mass="17356">MSRLLRRTSTERQTLLSWATAAATVATLAVWNHYQARRAVRQHPPIGRFVEVEGVRLHYLEKGTGTAVVLLHGNTVTVQDMVCSGLFDQLAEKHRVIAFDRPGYGFSERPRNRLWTSQAQARLFREALKQLDVKQPVVLGHSWGTLVALDLAVD</sequence>
<evidence type="ECO:0000313" key="3">
    <source>
        <dbReference type="Proteomes" id="UP000055019"/>
    </source>
</evidence>
<dbReference type="GO" id="GO:0016020">
    <property type="term" value="C:membrane"/>
    <property type="evidence" value="ECO:0007669"/>
    <property type="project" value="TreeGrafter"/>
</dbReference>
<protein>
    <submittedName>
        <fullName evidence="2">Alpha/beta hydrolase fold protein</fullName>
    </submittedName>
</protein>
<name>A0A158L068_9BURK</name>
<dbReference type="Proteomes" id="UP000055019">
    <property type="component" value="Unassembled WGS sequence"/>
</dbReference>
<dbReference type="GO" id="GO:0016787">
    <property type="term" value="F:hydrolase activity"/>
    <property type="evidence" value="ECO:0007669"/>
    <property type="project" value="UniProtKB-KW"/>
</dbReference>
<dbReference type="SUPFAM" id="SSF53474">
    <property type="entry name" value="alpha/beta-Hydrolases"/>
    <property type="match status" value="1"/>
</dbReference>
<dbReference type="PANTHER" id="PTHR43798:SF33">
    <property type="entry name" value="HYDROLASE, PUTATIVE (AFU_ORTHOLOGUE AFUA_2G14860)-RELATED"/>
    <property type="match status" value="1"/>
</dbReference>
<organism evidence="2 3">
    <name type="scientific">Caballeronia arvi</name>
    <dbReference type="NCBI Taxonomy" id="1777135"/>
    <lineage>
        <taxon>Bacteria</taxon>
        <taxon>Pseudomonadati</taxon>
        <taxon>Pseudomonadota</taxon>
        <taxon>Betaproteobacteria</taxon>
        <taxon>Burkholderiales</taxon>
        <taxon>Burkholderiaceae</taxon>
        <taxon>Caballeronia</taxon>
    </lineage>
</organism>
<dbReference type="InterPro" id="IPR050266">
    <property type="entry name" value="AB_hydrolase_sf"/>
</dbReference>
<dbReference type="Gene3D" id="3.40.50.1820">
    <property type="entry name" value="alpha/beta hydrolase"/>
    <property type="match status" value="1"/>
</dbReference>
<accession>A0A158L068</accession>
<dbReference type="InterPro" id="IPR000073">
    <property type="entry name" value="AB_hydrolase_1"/>
</dbReference>
<dbReference type="PANTHER" id="PTHR43798">
    <property type="entry name" value="MONOACYLGLYCEROL LIPASE"/>
    <property type="match status" value="1"/>
</dbReference>
<reference evidence="2" key="1">
    <citation type="submission" date="2016-01" db="EMBL/GenBank/DDBJ databases">
        <authorList>
            <person name="Peeters C."/>
        </authorList>
    </citation>
    <scope>NUCLEOTIDE SEQUENCE [LARGE SCALE GENOMIC DNA]</scope>
    <source>
        <strain evidence="2">LMG 29317</strain>
    </source>
</reference>
<proteinExistence type="predicted"/>
<gene>
    <name evidence="2" type="ORF">AWB74_07838</name>
</gene>
<dbReference type="EMBL" id="FCOM02000078">
    <property type="protein sequence ID" value="SAL86767.1"/>
    <property type="molecule type" value="Genomic_DNA"/>
</dbReference>
<evidence type="ECO:0000259" key="1">
    <source>
        <dbReference type="Pfam" id="PF00561"/>
    </source>
</evidence>
<evidence type="ECO:0000313" key="2">
    <source>
        <dbReference type="EMBL" id="SAL86767.1"/>
    </source>
</evidence>
<comment type="caution">
    <text evidence="2">The sequence shown here is derived from an EMBL/GenBank/DDBJ whole genome shotgun (WGS) entry which is preliminary data.</text>
</comment>
<dbReference type="AlphaFoldDB" id="A0A158L068"/>
<feature type="domain" description="AB hydrolase-1" evidence="1">
    <location>
        <begin position="67"/>
        <end position="152"/>
    </location>
</feature>
<keyword evidence="3" id="KW-1185">Reference proteome</keyword>
<dbReference type="InterPro" id="IPR029058">
    <property type="entry name" value="AB_hydrolase_fold"/>
</dbReference>